<protein>
    <submittedName>
        <fullName evidence="1">Uncharacterized protein</fullName>
    </submittedName>
</protein>
<organism evidence="1 2">
    <name type="scientific">Pectobacterium peruviense</name>
    <dbReference type="NCBI Taxonomy" id="2066479"/>
    <lineage>
        <taxon>Bacteria</taxon>
        <taxon>Pseudomonadati</taxon>
        <taxon>Pseudomonadota</taxon>
        <taxon>Gammaproteobacteria</taxon>
        <taxon>Enterobacterales</taxon>
        <taxon>Pectobacteriaceae</taxon>
        <taxon>Pectobacterium</taxon>
    </lineage>
</organism>
<reference evidence="1 2" key="1">
    <citation type="submission" date="2016-04" db="EMBL/GenBank/DDBJ databases">
        <title>New species of Pectobacterium.</title>
        <authorList>
            <person name="Waleron M."/>
            <person name="Misztak A.E."/>
            <person name="Waleron K."/>
        </authorList>
    </citation>
    <scope>NUCLEOTIDE SEQUENCE [LARGE SCALE GENOMIC DNA]</scope>
    <source>
        <strain evidence="1 2">IFB5232</strain>
    </source>
</reference>
<comment type="caution">
    <text evidence="1">The sequence shown here is derived from an EMBL/GenBank/DDBJ whole genome shotgun (WGS) entry which is preliminary data.</text>
</comment>
<dbReference type="EMBL" id="LXFV01000012">
    <property type="protein sequence ID" value="PKX86038.1"/>
    <property type="molecule type" value="Genomic_DNA"/>
</dbReference>
<accession>A0ABX4S657</accession>
<gene>
    <name evidence="1" type="ORF">A0G03_02625</name>
</gene>
<dbReference type="Proteomes" id="UP000234468">
    <property type="component" value="Unassembled WGS sequence"/>
</dbReference>
<name>A0ABX4S657_9GAMM</name>
<evidence type="ECO:0000313" key="1">
    <source>
        <dbReference type="EMBL" id="PKX86038.1"/>
    </source>
</evidence>
<sequence length="86" mass="9149">MRIFSSSVLDNVKANPATEAVQTCVTAGRAAPALPFKRSKLMNKMPKAFYNVACDGPKGSGALAHYNKMPKAFYNVACDGPKGVAR</sequence>
<evidence type="ECO:0000313" key="2">
    <source>
        <dbReference type="Proteomes" id="UP000234468"/>
    </source>
</evidence>
<proteinExistence type="predicted"/>
<keyword evidence="2" id="KW-1185">Reference proteome</keyword>